<dbReference type="InterPro" id="IPR038508">
    <property type="entry name" value="ArfGAP_dom_sf"/>
</dbReference>
<dbReference type="SMART" id="SM00233">
    <property type="entry name" value="PH"/>
    <property type="match status" value="2"/>
</dbReference>
<keyword evidence="5" id="KW-0677">Repeat</keyword>
<dbReference type="STRING" id="283909.R7U8G8"/>
<dbReference type="EMBL" id="AMQN01009828">
    <property type="status" value="NOT_ANNOTATED_CDS"/>
    <property type="molecule type" value="Genomic_DNA"/>
</dbReference>
<dbReference type="EnsemblMetazoa" id="CapteT181489">
    <property type="protein sequence ID" value="CapteP181489"/>
    <property type="gene ID" value="CapteG181489"/>
</dbReference>
<dbReference type="Proteomes" id="UP000014760">
    <property type="component" value="Unassembled WGS sequence"/>
</dbReference>
<dbReference type="PANTHER" id="PTHR46021:SF2">
    <property type="entry name" value="ARF-GAP WITH DUAL PH DOMAIN-CONTAINING PROTEIN 1"/>
    <property type="match status" value="1"/>
</dbReference>
<evidence type="ECO:0000256" key="3">
    <source>
        <dbReference type="ARBA" id="ARBA00022490"/>
    </source>
</evidence>
<evidence type="ECO:0000313" key="12">
    <source>
        <dbReference type="EnsemblMetazoa" id="CapteP181489"/>
    </source>
</evidence>
<keyword evidence="4" id="KW-0479">Metal-binding</keyword>
<comment type="subcellular location">
    <subcellularLocation>
        <location evidence="1">Cytoplasm</location>
    </subcellularLocation>
</comment>
<dbReference type="CDD" id="cd08832">
    <property type="entry name" value="ArfGap_ADAP"/>
    <property type="match status" value="1"/>
</dbReference>
<dbReference type="CDD" id="cd01251">
    <property type="entry name" value="PH2_ADAP"/>
    <property type="match status" value="1"/>
</dbReference>
<feature type="domain" description="PH" evidence="9">
    <location>
        <begin position="129"/>
        <end position="230"/>
    </location>
</feature>
<dbReference type="InterPro" id="IPR037849">
    <property type="entry name" value="PH1_ADAP"/>
</dbReference>
<dbReference type="GO" id="GO:0005886">
    <property type="term" value="C:plasma membrane"/>
    <property type="evidence" value="ECO:0007669"/>
    <property type="project" value="TreeGrafter"/>
</dbReference>
<evidence type="ECO:0000313" key="11">
    <source>
        <dbReference type="EMBL" id="ELT99981.1"/>
    </source>
</evidence>
<dbReference type="PROSITE" id="PS50115">
    <property type="entry name" value="ARFGAP"/>
    <property type="match status" value="1"/>
</dbReference>
<feature type="domain" description="PH" evidence="9">
    <location>
        <begin position="252"/>
        <end position="354"/>
    </location>
</feature>
<dbReference type="InterPro" id="IPR001849">
    <property type="entry name" value="PH_domain"/>
</dbReference>
<dbReference type="GO" id="GO:0005737">
    <property type="term" value="C:cytoplasm"/>
    <property type="evidence" value="ECO:0007669"/>
    <property type="project" value="UniProtKB-SubCell"/>
</dbReference>
<keyword evidence="3" id="KW-0963">Cytoplasm</keyword>
<sequence length="385" mass="44482">MSDRYQKFVLDLVQRPGNSNCADCLSPNVEYTSFNLGIFLCEACASIHRSLGVGISKVKSIKMDNWSEDQVKCMEACGNLKAREKFEQLVPTCYKRPRDKDPQVLREQWIRAKYERLEFMDPEKQTYLAGFKEGYLMKRGKDDKKFQRRRFVLSETDNTLKYYNKEDAREPKATLRLDEINAVIVPEKVGNPNAMQITFEQGSNTRSLFLQAETGKEIVDWFTSIRSAKLNRLTIAYPGATEAELAQNLTHSFLMEGWLSKTGPRQGDAFRRRWFTLERRKLMYYDDPMDAFPKGEIFIGHEDKQFAVRDGLPPGIKSQGFCFTLKTPDRHFHLSAEVLEDKTKWMQALESVISQPLSPQDSSSNFGIKQNKKAKRISVLNLVRH</sequence>
<dbReference type="InterPro" id="IPR037851">
    <property type="entry name" value="PH2_ADAP"/>
</dbReference>
<keyword evidence="13" id="KW-1185">Reference proteome</keyword>
<dbReference type="GO" id="GO:1902936">
    <property type="term" value="F:phosphatidylinositol bisphosphate binding"/>
    <property type="evidence" value="ECO:0007669"/>
    <property type="project" value="InterPro"/>
</dbReference>
<dbReference type="SUPFAM" id="SSF50729">
    <property type="entry name" value="PH domain-like"/>
    <property type="match status" value="2"/>
</dbReference>
<dbReference type="PANTHER" id="PTHR46021">
    <property type="entry name" value="ARF-GAP WITH DUAL PH DOMAIN-CONTAINING PROTEIN 1-LIKE PROTEIN"/>
    <property type="match status" value="1"/>
</dbReference>
<dbReference type="FunFam" id="2.30.29.30:FF:000080">
    <property type="entry name" value="Arf-GAP with dual PH domain-containing protein 1"/>
    <property type="match status" value="1"/>
</dbReference>
<dbReference type="EMBL" id="KB306314">
    <property type="protein sequence ID" value="ELT99981.1"/>
    <property type="molecule type" value="Genomic_DNA"/>
</dbReference>
<dbReference type="CDD" id="cd13252">
    <property type="entry name" value="PH1_ADAP"/>
    <property type="match status" value="1"/>
</dbReference>
<reference evidence="13" key="1">
    <citation type="submission" date="2012-12" db="EMBL/GenBank/DDBJ databases">
        <authorList>
            <person name="Hellsten U."/>
            <person name="Grimwood J."/>
            <person name="Chapman J.A."/>
            <person name="Shapiro H."/>
            <person name="Aerts A."/>
            <person name="Otillar R.P."/>
            <person name="Terry A.Y."/>
            <person name="Boore J.L."/>
            <person name="Simakov O."/>
            <person name="Marletaz F."/>
            <person name="Cho S.-J."/>
            <person name="Edsinger-Gonzales E."/>
            <person name="Havlak P."/>
            <person name="Kuo D.-H."/>
            <person name="Larsson T."/>
            <person name="Lv J."/>
            <person name="Arendt D."/>
            <person name="Savage R."/>
            <person name="Osoegawa K."/>
            <person name="de Jong P."/>
            <person name="Lindberg D.R."/>
            <person name="Seaver E.C."/>
            <person name="Weisblat D.A."/>
            <person name="Putnam N.H."/>
            <person name="Grigoriev I.V."/>
            <person name="Rokhsar D.S."/>
        </authorList>
    </citation>
    <scope>NUCLEOTIDE SEQUENCE</scope>
    <source>
        <strain evidence="13">I ESC-2004</strain>
    </source>
</reference>
<reference evidence="12" key="3">
    <citation type="submission" date="2015-06" db="UniProtKB">
        <authorList>
            <consortium name="EnsemblMetazoa"/>
        </authorList>
    </citation>
    <scope>IDENTIFICATION</scope>
</reference>
<evidence type="ECO:0000256" key="1">
    <source>
        <dbReference type="ARBA" id="ARBA00004496"/>
    </source>
</evidence>
<dbReference type="GO" id="GO:0008270">
    <property type="term" value="F:zinc ion binding"/>
    <property type="evidence" value="ECO:0007669"/>
    <property type="project" value="UniProtKB-KW"/>
</dbReference>
<evidence type="ECO:0000259" key="9">
    <source>
        <dbReference type="PROSITE" id="PS50003"/>
    </source>
</evidence>
<gene>
    <name evidence="11" type="ORF">CAPTEDRAFT_181489</name>
</gene>
<dbReference type="HOGENOM" id="CLU_061583_0_0_1"/>
<dbReference type="SUPFAM" id="SSF57863">
    <property type="entry name" value="ArfGap/RecO-like zinc finger"/>
    <property type="match status" value="1"/>
</dbReference>
<evidence type="ECO:0000256" key="7">
    <source>
        <dbReference type="ARBA" id="ARBA00022833"/>
    </source>
</evidence>
<evidence type="ECO:0000256" key="4">
    <source>
        <dbReference type="ARBA" id="ARBA00022723"/>
    </source>
</evidence>
<organism evidence="11">
    <name type="scientific">Capitella teleta</name>
    <name type="common">Polychaete worm</name>
    <dbReference type="NCBI Taxonomy" id="283909"/>
    <lineage>
        <taxon>Eukaryota</taxon>
        <taxon>Metazoa</taxon>
        <taxon>Spiralia</taxon>
        <taxon>Lophotrochozoa</taxon>
        <taxon>Annelida</taxon>
        <taxon>Polychaeta</taxon>
        <taxon>Sedentaria</taxon>
        <taxon>Scolecida</taxon>
        <taxon>Capitellidae</taxon>
        <taxon>Capitella</taxon>
    </lineage>
</organism>
<dbReference type="PRINTS" id="PR00405">
    <property type="entry name" value="REVINTRACTNG"/>
</dbReference>
<dbReference type="Pfam" id="PF01412">
    <property type="entry name" value="ArfGap"/>
    <property type="match status" value="1"/>
</dbReference>
<dbReference type="InterPro" id="IPR001164">
    <property type="entry name" value="ArfGAP_dom"/>
</dbReference>
<dbReference type="GO" id="GO:0005547">
    <property type="term" value="F:phosphatidylinositol-3,4,5-trisphosphate binding"/>
    <property type="evidence" value="ECO:0007669"/>
    <property type="project" value="TreeGrafter"/>
</dbReference>
<feature type="domain" description="Arf-GAP" evidence="10">
    <location>
        <begin position="6"/>
        <end position="127"/>
    </location>
</feature>
<reference evidence="11 13" key="2">
    <citation type="journal article" date="2013" name="Nature">
        <title>Insights into bilaterian evolution from three spiralian genomes.</title>
        <authorList>
            <person name="Simakov O."/>
            <person name="Marletaz F."/>
            <person name="Cho S.J."/>
            <person name="Edsinger-Gonzales E."/>
            <person name="Havlak P."/>
            <person name="Hellsten U."/>
            <person name="Kuo D.H."/>
            <person name="Larsson T."/>
            <person name="Lv J."/>
            <person name="Arendt D."/>
            <person name="Savage R."/>
            <person name="Osoegawa K."/>
            <person name="de Jong P."/>
            <person name="Grimwood J."/>
            <person name="Chapman J.A."/>
            <person name="Shapiro H."/>
            <person name="Aerts A."/>
            <person name="Otillar R.P."/>
            <person name="Terry A.Y."/>
            <person name="Boore J.L."/>
            <person name="Grigoriev I.V."/>
            <person name="Lindberg D.R."/>
            <person name="Seaver E.C."/>
            <person name="Weisblat D.A."/>
            <person name="Putnam N.H."/>
            <person name="Rokhsar D.S."/>
        </authorList>
    </citation>
    <scope>NUCLEOTIDE SEQUENCE</scope>
    <source>
        <strain evidence="11 13">I ESC-2004</strain>
    </source>
</reference>
<keyword evidence="7" id="KW-0862">Zinc</keyword>
<protein>
    <recommendedName>
        <fullName evidence="14">Arf-GAP with dual PH domain-containing protein 1</fullName>
    </recommendedName>
</protein>
<evidence type="ECO:0000256" key="5">
    <source>
        <dbReference type="ARBA" id="ARBA00022737"/>
    </source>
</evidence>
<dbReference type="PROSITE" id="PS50003">
    <property type="entry name" value="PH_DOMAIN"/>
    <property type="match status" value="2"/>
</dbReference>
<dbReference type="AlphaFoldDB" id="R7U8G8"/>
<evidence type="ECO:0008006" key="14">
    <source>
        <dbReference type="Google" id="ProtNLM"/>
    </source>
</evidence>
<dbReference type="OMA" id="YYNRNDA"/>
<evidence type="ECO:0000256" key="6">
    <source>
        <dbReference type="ARBA" id="ARBA00022771"/>
    </source>
</evidence>
<evidence type="ECO:0000313" key="13">
    <source>
        <dbReference type="Proteomes" id="UP000014760"/>
    </source>
</evidence>
<dbReference type="Gene3D" id="2.30.29.30">
    <property type="entry name" value="Pleckstrin-homology domain (PH domain)/Phosphotyrosine-binding domain (PTB)"/>
    <property type="match status" value="2"/>
</dbReference>
<dbReference type="GO" id="GO:0005096">
    <property type="term" value="F:GTPase activator activity"/>
    <property type="evidence" value="ECO:0007669"/>
    <property type="project" value="UniProtKB-KW"/>
</dbReference>
<dbReference type="InterPro" id="IPR011993">
    <property type="entry name" value="PH-like_dom_sf"/>
</dbReference>
<dbReference type="Pfam" id="PF00169">
    <property type="entry name" value="PH"/>
    <property type="match status" value="2"/>
</dbReference>
<dbReference type="FunFam" id="2.30.29.30:FF:000099">
    <property type="entry name" value="Arf-GAP with dual PH domain-containing protein 1"/>
    <property type="match status" value="1"/>
</dbReference>
<keyword evidence="2" id="KW-0343">GTPase activation</keyword>
<proteinExistence type="predicted"/>
<dbReference type="OrthoDB" id="10266696at2759"/>
<evidence type="ECO:0000256" key="8">
    <source>
        <dbReference type="PROSITE-ProRule" id="PRU00288"/>
    </source>
</evidence>
<dbReference type="SMART" id="SM00105">
    <property type="entry name" value="ArfGap"/>
    <property type="match status" value="1"/>
</dbReference>
<dbReference type="FunFam" id="1.10.220.150:FF:000011">
    <property type="entry name" value="Arf-GAP with dual PH domain-containing protein 1"/>
    <property type="match status" value="1"/>
</dbReference>
<evidence type="ECO:0000259" key="10">
    <source>
        <dbReference type="PROSITE" id="PS50115"/>
    </source>
</evidence>
<evidence type="ECO:0000256" key="2">
    <source>
        <dbReference type="ARBA" id="ARBA00022468"/>
    </source>
</evidence>
<keyword evidence="6 8" id="KW-0863">Zinc-finger</keyword>
<name>R7U8G8_CAPTE</name>
<dbReference type="InterPro" id="IPR037278">
    <property type="entry name" value="ARFGAP/RecO"/>
</dbReference>
<dbReference type="Gene3D" id="1.10.220.150">
    <property type="entry name" value="Arf GTPase activating protein"/>
    <property type="match status" value="1"/>
</dbReference>
<accession>R7U8G8</accession>
<dbReference type="InterPro" id="IPR052589">
    <property type="entry name" value="Arf-GAP_dual-PH_domain"/>
</dbReference>